<dbReference type="EMBL" id="CP004025">
    <property type="protein sequence ID" value="AGC49190.1"/>
    <property type="molecule type" value="Genomic_DNA"/>
</dbReference>
<proteinExistence type="predicted"/>
<dbReference type="KEGG" id="msd:MYSTI_07918"/>
<reference evidence="2 3" key="1">
    <citation type="journal article" date="2013" name="Genome Announc.">
        <title>Complete genome sequence of Myxococcus stipitatus strain DSM 14675, a fruiting myxobacterium.</title>
        <authorList>
            <person name="Huntley S."/>
            <person name="Kneip S."/>
            <person name="Treuner-Lange A."/>
            <person name="Sogaard-Andersen L."/>
        </authorList>
    </citation>
    <scope>NUCLEOTIDE SEQUENCE [LARGE SCALE GENOMIC DNA]</scope>
    <source>
        <strain evidence="3">DSM 14675 / JCM 12634 / Mx s8</strain>
    </source>
</reference>
<dbReference type="OrthoDB" id="5499871at2"/>
<keyword evidence="3" id="KW-1185">Reference proteome</keyword>
<dbReference type="AlphaFoldDB" id="L7UMS2"/>
<organism evidence="2 3">
    <name type="scientific">Myxococcus stipitatus (strain DSM 14675 / JCM 12634 / Mx s8)</name>
    <dbReference type="NCBI Taxonomy" id="1278073"/>
    <lineage>
        <taxon>Bacteria</taxon>
        <taxon>Pseudomonadati</taxon>
        <taxon>Myxococcota</taxon>
        <taxon>Myxococcia</taxon>
        <taxon>Myxococcales</taxon>
        <taxon>Cystobacterineae</taxon>
        <taxon>Myxococcaceae</taxon>
        <taxon>Myxococcus</taxon>
    </lineage>
</organism>
<evidence type="ECO:0000313" key="2">
    <source>
        <dbReference type="EMBL" id="AGC49190.1"/>
    </source>
</evidence>
<accession>L7UMS2</accession>
<gene>
    <name evidence="2" type="ordered locus">MYSTI_07918</name>
</gene>
<dbReference type="STRING" id="1278073.MYSTI_07918"/>
<evidence type="ECO:0000313" key="3">
    <source>
        <dbReference type="Proteomes" id="UP000011131"/>
    </source>
</evidence>
<dbReference type="Proteomes" id="UP000011131">
    <property type="component" value="Chromosome"/>
</dbReference>
<name>L7UMS2_MYXSD</name>
<feature type="chain" id="PRO_5003983776" description="Lipoprotein" evidence="1">
    <location>
        <begin position="21"/>
        <end position="216"/>
    </location>
</feature>
<protein>
    <recommendedName>
        <fullName evidence="4">Lipoprotein</fullName>
    </recommendedName>
</protein>
<evidence type="ECO:0000256" key="1">
    <source>
        <dbReference type="SAM" id="SignalP"/>
    </source>
</evidence>
<sequence>MLFAYAHGRSGLVASLSALALSSGCGSATVGGVGMPPATARWVSPVVRSPDGGEVRFAIYYGPWQCNTRQLASCQRRCRREGRASLGCIWLADIKGDWVGRWMFLPAEAGTRYPLTHRCCDYATVDPESGRQRWANARDGFRNEWAEEFGAWPLTGGRNWPAHHIHDLAHGGHPTALRNLLPVPPDVHTVINGAYPQCYARSPKWSTPGPDLPYSD</sequence>
<dbReference type="HOGENOM" id="CLU_096785_0_0_7"/>
<evidence type="ECO:0008006" key="4">
    <source>
        <dbReference type="Google" id="ProtNLM"/>
    </source>
</evidence>
<feature type="signal peptide" evidence="1">
    <location>
        <begin position="1"/>
        <end position="20"/>
    </location>
</feature>
<keyword evidence="1" id="KW-0732">Signal</keyword>